<dbReference type="InterPro" id="IPR011990">
    <property type="entry name" value="TPR-like_helical_dom_sf"/>
</dbReference>
<feature type="repeat" description="PPR" evidence="2">
    <location>
        <begin position="278"/>
        <end position="312"/>
    </location>
</feature>
<dbReference type="FunFam" id="1.25.40.10:FF:000073">
    <property type="entry name" value="Pentatricopeptide repeat-containing protein chloroplastic"/>
    <property type="match status" value="1"/>
</dbReference>
<feature type="repeat" description="PPR" evidence="2">
    <location>
        <begin position="177"/>
        <end position="211"/>
    </location>
</feature>
<dbReference type="InterPro" id="IPR046960">
    <property type="entry name" value="PPR_At4g14850-like_plant"/>
</dbReference>
<organism evidence="3 4">
    <name type="scientific">Adiantum capillus-veneris</name>
    <name type="common">Maidenhair fern</name>
    <dbReference type="NCBI Taxonomy" id="13818"/>
    <lineage>
        <taxon>Eukaryota</taxon>
        <taxon>Viridiplantae</taxon>
        <taxon>Streptophyta</taxon>
        <taxon>Embryophyta</taxon>
        <taxon>Tracheophyta</taxon>
        <taxon>Polypodiopsida</taxon>
        <taxon>Polypodiidae</taxon>
        <taxon>Polypodiales</taxon>
        <taxon>Pteridineae</taxon>
        <taxon>Pteridaceae</taxon>
        <taxon>Vittarioideae</taxon>
        <taxon>Adiantum</taxon>
    </lineage>
</organism>
<feature type="repeat" description="PPR" evidence="2">
    <location>
        <begin position="247"/>
        <end position="277"/>
    </location>
</feature>
<dbReference type="AlphaFoldDB" id="A0A9D4U6P1"/>
<accession>A0A9D4U6P1</accession>
<dbReference type="Pfam" id="PF13041">
    <property type="entry name" value="PPR_2"/>
    <property type="match status" value="5"/>
</dbReference>
<dbReference type="OrthoDB" id="1908178at2759"/>
<keyword evidence="4" id="KW-1185">Reference proteome</keyword>
<sequence>MRHRSIETDKKTIFTNLLKVCSSAQSLTVGRLVYEEIVRTGLDSSTNFCNMIMNLYMRFYSIEDARRVFDRLKHPDVVSWGTMIMGYTSHGHGLCALVLFDNMQDKGILPNSVVLLGLLKACLNLGDLQRAFQAHDQVVRYGLEADVILGSMLINVYNKLGIIEEGLLLFQKLQDGNIVTWGSLIAGYVHHEDGLSALQLLEQMKQMGISADNFVYSCGLKACNLVNSLGQGKRLHVQLMYCNLKSDVVVENCLIDMYAKCGELDAANKVFDNMVSRSVITWGALIAGHVQHGDGEIALELHNEMQKEGLKPDIFTSSCLLKASGTTGDLQRGRCIHEYIVRRGYSADTIIKNSLIDMYARCGSLEDAENVFEGLHSLDLVSWDSMIAGLVQHGKGVYALEMFLKMQEKGIHPDDVSYLSILKACGDILAIEQGRLFNEQIVLKGFDSDIIVGNALIDMYIKCGSLEEARRVFDKLPERAEVSWAVMISGYAEHEKIWPATQLLTSMYNENVYSNDTTLLCILKACSKMRALNSGRQMHAQVLSRGYDVDLAINNTLVDMYAKCGSLQEARKVFDVLPNRTIVTWDTLISGYVLHGDGLSALGLWRKMCEEDVIPIKVTFLSILKACCSVGAIEQGRLLYHHIIWSGLEIDLSIGNTVLDMFLNCGILEDANQLFDNMESPDLVSWTTSIAGKAYCGNYTSARQTLRELQSRRLKPNEDLFLSLLRACRQAGLVKEGHRCFQSMVKEHGLTPGIEHYSCMVDMLGHAGVLKEATNFIQAMTCEPDAVVWTSLLASSNFYGNVELGNFCLNKLDELNNRDSLVYELISKDVELQEDLITSDELQVVPGVQHTPQVVWSENRGMVGNFAVRSSNYFEDDTSLSKGTHPSQEKDMPHVDFSSQSKHEVMDQSNSFGNICAKQAGAVEQQQVECDNCMHYMAVRVC</sequence>
<reference evidence="3" key="1">
    <citation type="submission" date="2021-01" db="EMBL/GenBank/DDBJ databases">
        <title>Adiantum capillus-veneris genome.</title>
        <authorList>
            <person name="Fang Y."/>
            <person name="Liao Q."/>
        </authorList>
    </citation>
    <scope>NUCLEOTIDE SEQUENCE</scope>
    <source>
        <strain evidence="3">H3</strain>
        <tissue evidence="3">Leaf</tissue>
    </source>
</reference>
<dbReference type="GO" id="GO:0048731">
    <property type="term" value="P:system development"/>
    <property type="evidence" value="ECO:0007669"/>
    <property type="project" value="UniProtKB-ARBA"/>
</dbReference>
<dbReference type="PROSITE" id="PS51375">
    <property type="entry name" value="PPR"/>
    <property type="match status" value="7"/>
</dbReference>
<evidence type="ECO:0000313" key="3">
    <source>
        <dbReference type="EMBL" id="KAI5062569.1"/>
    </source>
</evidence>
<keyword evidence="1" id="KW-0677">Repeat</keyword>
<dbReference type="EMBL" id="JABFUD020000022">
    <property type="protein sequence ID" value="KAI5062569.1"/>
    <property type="molecule type" value="Genomic_DNA"/>
</dbReference>
<evidence type="ECO:0000313" key="4">
    <source>
        <dbReference type="Proteomes" id="UP000886520"/>
    </source>
</evidence>
<dbReference type="NCBIfam" id="TIGR00756">
    <property type="entry name" value="PPR"/>
    <property type="match status" value="6"/>
</dbReference>
<feature type="repeat" description="PPR" evidence="2">
    <location>
        <begin position="449"/>
        <end position="483"/>
    </location>
</feature>
<dbReference type="Pfam" id="PF01535">
    <property type="entry name" value="PPR"/>
    <property type="match status" value="4"/>
</dbReference>
<comment type="caution">
    <text evidence="3">The sequence shown here is derived from an EMBL/GenBank/DDBJ whole genome shotgun (WGS) entry which is preliminary data.</text>
</comment>
<evidence type="ECO:0000256" key="1">
    <source>
        <dbReference type="ARBA" id="ARBA00022737"/>
    </source>
</evidence>
<proteinExistence type="predicted"/>
<protein>
    <recommendedName>
        <fullName evidence="5">Pentatricopeptide repeat-containing protein</fullName>
    </recommendedName>
</protein>
<feature type="repeat" description="PPR" evidence="2">
    <location>
        <begin position="379"/>
        <end position="413"/>
    </location>
</feature>
<dbReference type="FunFam" id="1.25.40.10:FF:000031">
    <property type="entry name" value="Pentatricopeptide repeat-containing protein mitochondrial"/>
    <property type="match status" value="3"/>
</dbReference>
<name>A0A9D4U6P1_ADICA</name>
<dbReference type="InterPro" id="IPR002885">
    <property type="entry name" value="PPR_rpt"/>
</dbReference>
<gene>
    <name evidence="3" type="ORF">GOP47_0023108</name>
</gene>
<feature type="repeat" description="PPR" evidence="2">
    <location>
        <begin position="581"/>
        <end position="615"/>
    </location>
</feature>
<feature type="repeat" description="PPR" evidence="2">
    <location>
        <begin position="76"/>
        <end position="110"/>
    </location>
</feature>
<dbReference type="Gene3D" id="1.25.40.10">
    <property type="entry name" value="Tetratricopeptide repeat domain"/>
    <property type="match status" value="7"/>
</dbReference>
<dbReference type="GO" id="GO:0003723">
    <property type="term" value="F:RNA binding"/>
    <property type="evidence" value="ECO:0007669"/>
    <property type="project" value="InterPro"/>
</dbReference>
<dbReference type="Proteomes" id="UP000886520">
    <property type="component" value="Chromosome 22"/>
</dbReference>
<dbReference type="PANTHER" id="PTHR24015:SF548">
    <property type="entry name" value="OS08G0340900 PROTEIN"/>
    <property type="match status" value="1"/>
</dbReference>
<dbReference type="PANTHER" id="PTHR24015">
    <property type="entry name" value="OS07G0578800 PROTEIN-RELATED"/>
    <property type="match status" value="1"/>
</dbReference>
<evidence type="ECO:0008006" key="5">
    <source>
        <dbReference type="Google" id="ProtNLM"/>
    </source>
</evidence>
<evidence type="ECO:0000256" key="2">
    <source>
        <dbReference type="PROSITE-ProRule" id="PRU00708"/>
    </source>
</evidence>
<dbReference type="FunFam" id="1.25.40.10:FF:000158">
    <property type="entry name" value="pentatricopeptide repeat-containing protein At2g33680"/>
    <property type="match status" value="1"/>
</dbReference>
<dbReference type="GO" id="GO:0009451">
    <property type="term" value="P:RNA modification"/>
    <property type="evidence" value="ECO:0007669"/>
    <property type="project" value="InterPro"/>
</dbReference>